<dbReference type="Pfam" id="PF03000">
    <property type="entry name" value="NPH3"/>
    <property type="match status" value="1"/>
</dbReference>
<keyword evidence="8" id="KW-1185">Reference proteome</keyword>
<comment type="pathway">
    <text evidence="1">Protein modification; protein ubiquitination.</text>
</comment>
<dbReference type="EMBL" id="QPKB01000008">
    <property type="protein sequence ID" value="RWR89895.1"/>
    <property type="molecule type" value="Genomic_DNA"/>
</dbReference>
<dbReference type="InterPro" id="IPR011333">
    <property type="entry name" value="SKP1/BTB/POZ_sf"/>
</dbReference>
<evidence type="ECO:0000256" key="1">
    <source>
        <dbReference type="ARBA" id="ARBA00004906"/>
    </source>
</evidence>
<gene>
    <name evidence="7" type="ORF">CKAN_01896700</name>
</gene>
<dbReference type="OrthoDB" id="624345at2759"/>
<dbReference type="SUPFAM" id="SSF54695">
    <property type="entry name" value="POZ domain"/>
    <property type="match status" value="1"/>
</dbReference>
<protein>
    <submittedName>
        <fullName evidence="7">BTB/POZ domain-containing protein DOT3-like protein</fullName>
    </submittedName>
</protein>
<dbReference type="SMART" id="SM00225">
    <property type="entry name" value="BTB"/>
    <property type="match status" value="1"/>
</dbReference>
<feature type="domain" description="BTB" evidence="5">
    <location>
        <begin position="54"/>
        <end position="123"/>
    </location>
</feature>
<feature type="domain" description="NPH3" evidence="6">
    <location>
        <begin position="205"/>
        <end position="493"/>
    </location>
</feature>
<proteinExistence type="inferred from homology"/>
<comment type="similarity">
    <text evidence="3">Belongs to the NPH3 family.</text>
</comment>
<dbReference type="Gene3D" id="3.30.710.10">
    <property type="entry name" value="Potassium Channel Kv1.1, Chain A"/>
    <property type="match status" value="1"/>
</dbReference>
<organism evidence="7 8">
    <name type="scientific">Cinnamomum micranthum f. kanehirae</name>
    <dbReference type="NCBI Taxonomy" id="337451"/>
    <lineage>
        <taxon>Eukaryota</taxon>
        <taxon>Viridiplantae</taxon>
        <taxon>Streptophyta</taxon>
        <taxon>Embryophyta</taxon>
        <taxon>Tracheophyta</taxon>
        <taxon>Spermatophyta</taxon>
        <taxon>Magnoliopsida</taxon>
        <taxon>Magnoliidae</taxon>
        <taxon>Laurales</taxon>
        <taxon>Lauraceae</taxon>
        <taxon>Cinnamomum</taxon>
    </lineage>
</organism>
<sequence>MKSFQISPRTIGSDSDGSDHVHDQRMVILTKQVAIAESFEKKGRSRFVTSQIPTDLTILVNGISFHVHKYPLLSRCGYINQLNLPPSDSTFISNINLNDFPGGPDTFETILKFCYDLPISLTPTNIAPIRCASEFLEMTEDFHPNNLISTTEAFLTTTLSSWRNSILVLNSCSSLSPWADNLHIARRCTDSISSRTVVDDDDDKQWWFHDVSTLCIDHFVRMMTAMRAKGVAAEIVGACIAQYTERWVPGFEGECEGRNELHLSVSSGRRCEVGGVKNKEKRLMVESLVSILPQDRGAVSCGFLLRMLKMTVVYSASPALVSELEKRVGMVLEDATVSDLLIPNYMHGDGGVHKSCAAEESTLHDVDVVQRIVEYFLMHEQQQHEQKCANTAVGKLLDGYLAEIARDPKLSITKFQLLAEALPGISRTCHDGLYRAIDTYLKCHPSLVEYDRRRLCRVMDCEKLSLDACLHAAHNERLPLRTVVQVLFIEQAKMRAAIQERDSTPSEKNLSSHESSISSTEKEIKSLKTELENAKAMLEELQRNYLELQKEFEKLNKQKSGAGWSSGWKKFRNSALFINGQMDDEEIGVGPAPPKNAQGIF</sequence>
<feature type="region of interest" description="Disordered" evidence="4">
    <location>
        <begin position="498"/>
        <end position="523"/>
    </location>
</feature>
<evidence type="ECO:0000259" key="6">
    <source>
        <dbReference type="PROSITE" id="PS51649"/>
    </source>
</evidence>
<dbReference type="Pfam" id="PF00651">
    <property type="entry name" value="BTB"/>
    <property type="match status" value="1"/>
</dbReference>
<reference evidence="7 8" key="1">
    <citation type="journal article" date="2019" name="Nat. Plants">
        <title>Stout camphor tree genome fills gaps in understanding of flowering plant genome evolution.</title>
        <authorList>
            <person name="Chaw S.M."/>
            <person name="Liu Y.C."/>
            <person name="Wu Y.W."/>
            <person name="Wang H.Y."/>
            <person name="Lin C.I."/>
            <person name="Wu C.S."/>
            <person name="Ke H.M."/>
            <person name="Chang L.Y."/>
            <person name="Hsu C.Y."/>
            <person name="Yang H.T."/>
            <person name="Sudianto E."/>
            <person name="Hsu M.H."/>
            <person name="Wu K.P."/>
            <person name="Wang L.N."/>
            <person name="Leebens-Mack J.H."/>
            <person name="Tsai I.J."/>
        </authorList>
    </citation>
    <scope>NUCLEOTIDE SEQUENCE [LARGE SCALE GENOMIC DNA]</scope>
    <source>
        <strain evidence="8">cv. Chaw 1501</strain>
        <tissue evidence="7">Young leaves</tissue>
    </source>
</reference>
<name>A0A443PGJ8_9MAGN</name>
<dbReference type="InterPro" id="IPR043454">
    <property type="entry name" value="NPH3/RPT2-like"/>
</dbReference>
<dbReference type="PROSITE" id="PS51649">
    <property type="entry name" value="NPH3"/>
    <property type="match status" value="1"/>
</dbReference>
<dbReference type="PANTHER" id="PTHR32370">
    <property type="entry name" value="OS12G0117600 PROTEIN"/>
    <property type="match status" value="1"/>
</dbReference>
<comment type="caution">
    <text evidence="7">The sequence shown here is derived from an EMBL/GenBank/DDBJ whole genome shotgun (WGS) entry which is preliminary data.</text>
</comment>
<evidence type="ECO:0000313" key="7">
    <source>
        <dbReference type="EMBL" id="RWR89895.1"/>
    </source>
</evidence>
<dbReference type="PROSITE" id="PS50097">
    <property type="entry name" value="BTB"/>
    <property type="match status" value="1"/>
</dbReference>
<dbReference type="AlphaFoldDB" id="A0A443PGJ8"/>
<dbReference type="Proteomes" id="UP000283530">
    <property type="component" value="Unassembled WGS sequence"/>
</dbReference>
<dbReference type="GO" id="GO:0016567">
    <property type="term" value="P:protein ubiquitination"/>
    <property type="evidence" value="ECO:0007669"/>
    <property type="project" value="UniProtKB-UniPathway"/>
</dbReference>
<dbReference type="UniPathway" id="UPA00143"/>
<evidence type="ECO:0000313" key="8">
    <source>
        <dbReference type="Proteomes" id="UP000283530"/>
    </source>
</evidence>
<evidence type="ECO:0000256" key="4">
    <source>
        <dbReference type="SAM" id="MobiDB-lite"/>
    </source>
</evidence>
<evidence type="ECO:0000256" key="2">
    <source>
        <dbReference type="ARBA" id="ARBA00022786"/>
    </source>
</evidence>
<evidence type="ECO:0000256" key="3">
    <source>
        <dbReference type="PROSITE-ProRule" id="PRU00982"/>
    </source>
</evidence>
<dbReference type="STRING" id="337451.A0A443PGJ8"/>
<dbReference type="InterPro" id="IPR027356">
    <property type="entry name" value="NPH3_dom"/>
</dbReference>
<accession>A0A443PGJ8</accession>
<keyword evidence="2" id="KW-0833">Ubl conjugation pathway</keyword>
<dbReference type="InterPro" id="IPR000210">
    <property type="entry name" value="BTB/POZ_dom"/>
</dbReference>
<evidence type="ECO:0000259" key="5">
    <source>
        <dbReference type="PROSITE" id="PS50097"/>
    </source>
</evidence>
<feature type="compositionally biased region" description="Low complexity" evidence="4">
    <location>
        <begin position="506"/>
        <end position="519"/>
    </location>
</feature>